<dbReference type="KEGG" id="fya:KMW28_25755"/>
<reference evidence="1 2" key="1">
    <citation type="submission" date="2021-05" db="EMBL/GenBank/DDBJ databases">
        <title>Comparative genomic studies on the polysaccharide-degrading batcterial strains of the Flammeovirga genus.</title>
        <authorList>
            <person name="Zewei F."/>
            <person name="Zheng Z."/>
            <person name="Yu L."/>
            <person name="Ruyue G."/>
            <person name="Yanhong M."/>
            <person name="Yuanyuan C."/>
            <person name="Jingyan G."/>
            <person name="Wenjun H."/>
        </authorList>
    </citation>
    <scope>NUCLEOTIDE SEQUENCE [LARGE SCALE GENOMIC DNA]</scope>
    <source>
        <strain evidence="1 2">NBRC:100898</strain>
    </source>
</reference>
<name>A0AAX1NA11_9BACT</name>
<sequence length="125" mass="14623">MNTLEQIQILNSNEQELDQEYFLKEEHYELLMDLSEAETDDEEEELFKKMKDIPNLPIISAIIELWENTVGAVVLSQELKEGNQVTMEDKMEIEEEACADMSFDYSRFTVIIEGEVNRVQIVDQE</sequence>
<dbReference type="EMBL" id="CP076133">
    <property type="protein sequence ID" value="QWG04302.1"/>
    <property type="molecule type" value="Genomic_DNA"/>
</dbReference>
<evidence type="ECO:0000313" key="2">
    <source>
        <dbReference type="Proteomes" id="UP000678679"/>
    </source>
</evidence>
<dbReference type="RefSeq" id="WP_169663783.1">
    <property type="nucleotide sequence ID" value="NZ_CP076133.1"/>
</dbReference>
<dbReference type="AlphaFoldDB" id="A0AAX1NA11"/>
<organism evidence="1 2">
    <name type="scientific">Flammeovirga yaeyamensis</name>
    <dbReference type="NCBI Taxonomy" id="367791"/>
    <lineage>
        <taxon>Bacteria</taxon>
        <taxon>Pseudomonadati</taxon>
        <taxon>Bacteroidota</taxon>
        <taxon>Cytophagia</taxon>
        <taxon>Cytophagales</taxon>
        <taxon>Flammeovirgaceae</taxon>
        <taxon>Flammeovirga</taxon>
    </lineage>
</organism>
<evidence type="ECO:0000313" key="1">
    <source>
        <dbReference type="EMBL" id="QWG04302.1"/>
    </source>
</evidence>
<proteinExistence type="predicted"/>
<keyword evidence="2" id="KW-1185">Reference proteome</keyword>
<accession>A0AAX1NA11</accession>
<protein>
    <submittedName>
        <fullName evidence="1">Uncharacterized protein</fullName>
    </submittedName>
</protein>
<gene>
    <name evidence="1" type="ORF">KMW28_25755</name>
</gene>
<dbReference type="Proteomes" id="UP000678679">
    <property type="component" value="Chromosome 2"/>
</dbReference>